<feature type="binding site" evidence="8">
    <location>
        <position position="105"/>
    </location>
    <ligand>
        <name>Mg(2+)</name>
        <dbReference type="ChEBI" id="CHEBI:18420"/>
        <label>2</label>
    </ligand>
</feature>
<dbReference type="InterPro" id="IPR003602">
    <property type="entry name" value="Topo_IA_DNA-bd_dom"/>
</dbReference>
<dbReference type="NCBIfam" id="TIGR01056">
    <property type="entry name" value="topB"/>
    <property type="match status" value="1"/>
</dbReference>
<feature type="binding site" evidence="8">
    <location>
        <position position="103"/>
    </location>
    <ligand>
        <name>Mg(2+)</name>
        <dbReference type="ChEBI" id="CHEBI:18420"/>
        <label>2</label>
    </ligand>
</feature>
<feature type="domain" description="Topo IA-type catalytic" evidence="10">
    <location>
        <begin position="155"/>
        <end position="605"/>
    </location>
</feature>
<reference evidence="11 12" key="1">
    <citation type="submission" date="2019-03" db="EMBL/GenBank/DDBJ databases">
        <title>Horizontal Gene Transfer Machinery in Histophilus somni.</title>
        <authorList>
            <person name="Mostafa Nazari M."/>
            <person name="Liljebjelke K."/>
        </authorList>
    </citation>
    <scope>NUCLEOTIDE SEQUENCE [LARGE SCALE GENOMIC DNA]</scope>
    <source>
        <strain evidence="11 12">UOC-EPH-KLM-04</strain>
    </source>
</reference>
<evidence type="ECO:0000256" key="3">
    <source>
        <dbReference type="ARBA" id="ARBA00022723"/>
    </source>
</evidence>
<dbReference type="SMART" id="SM00436">
    <property type="entry name" value="TOP1Bc"/>
    <property type="match status" value="1"/>
</dbReference>
<organism evidence="11 12">
    <name type="scientific">Histophilus somni</name>
    <name type="common">Haemophilus somnus</name>
    <dbReference type="NCBI Taxonomy" id="731"/>
    <lineage>
        <taxon>Bacteria</taxon>
        <taxon>Pseudomonadati</taxon>
        <taxon>Pseudomonadota</taxon>
        <taxon>Gammaproteobacteria</taxon>
        <taxon>Pasteurellales</taxon>
        <taxon>Pasteurellaceae</taxon>
        <taxon>Histophilus</taxon>
    </lineage>
</organism>
<dbReference type="SUPFAM" id="SSF56712">
    <property type="entry name" value="Prokaryotic type I DNA topoisomerase"/>
    <property type="match status" value="1"/>
</dbReference>
<name>A0AAX2S437_HISSO</name>
<dbReference type="SMART" id="SM00493">
    <property type="entry name" value="TOPRIM"/>
    <property type="match status" value="1"/>
</dbReference>
<dbReference type="HAMAP" id="MF_00953">
    <property type="entry name" value="Topoisom_3_prok"/>
    <property type="match status" value="1"/>
</dbReference>
<protein>
    <recommendedName>
        <fullName evidence="8">DNA topoisomerase 3</fullName>
        <ecNumber evidence="8">5.6.2.1</ecNumber>
    </recommendedName>
    <alternativeName>
        <fullName evidence="8">DNA topoisomerase III</fullName>
    </alternativeName>
</protein>
<dbReference type="FunFam" id="1.10.290.10:FF:000004">
    <property type="entry name" value="DNA topoisomerase 3"/>
    <property type="match status" value="1"/>
</dbReference>
<accession>A0AAX2S437</accession>
<dbReference type="EMBL" id="SNRV01000006">
    <property type="protein sequence ID" value="TEW30318.1"/>
    <property type="molecule type" value="Genomic_DNA"/>
</dbReference>
<feature type="binding site" evidence="8">
    <location>
        <position position="103"/>
    </location>
    <ligand>
        <name>Mg(2+)</name>
        <dbReference type="ChEBI" id="CHEBI:18420"/>
        <label>1</label>
        <note>catalytic</note>
    </ligand>
</feature>
<dbReference type="PROSITE" id="PS52039">
    <property type="entry name" value="TOPO_IA_2"/>
    <property type="match status" value="1"/>
</dbReference>
<dbReference type="SMART" id="SM00437">
    <property type="entry name" value="TOP1Ac"/>
    <property type="match status" value="1"/>
</dbReference>
<evidence type="ECO:0000313" key="11">
    <source>
        <dbReference type="EMBL" id="TEW30318.1"/>
    </source>
</evidence>
<evidence type="ECO:0000313" key="12">
    <source>
        <dbReference type="Proteomes" id="UP000297565"/>
    </source>
</evidence>
<dbReference type="InterPro" id="IPR023406">
    <property type="entry name" value="Topo_IA_AS"/>
</dbReference>
<dbReference type="GO" id="GO:0043597">
    <property type="term" value="C:cytoplasmic replication fork"/>
    <property type="evidence" value="ECO:0007669"/>
    <property type="project" value="TreeGrafter"/>
</dbReference>
<sequence length="631" mass="72012">MRLFIAEKPSLARAIADVLPKPHQRGQGFVKCGEQDYVTWCVGHLLEQAAPDVYNPMFKQWRLEHLPIIPQKWLLLPRQEVKSQLDIVLKLIHQADIIINAGDPDREGQLLVDEVFSYAKLPATKLAEIQRCLINDLNPSAVEKAIKKLQPNKNFIPLATSALARSRADWLYGINMTRAYTIRGRQSGYNGVLSVGRVQTPVLGLIVRRDLEIEHFQPKDFFEVQAFIATKEKTPSTFTALWQPSKACEDYQDEEGRVLSNALAKNVVKRITAQPATVTEYIDKREKETAPLPYSLSALQIDAAKRYAMSAQEVLDVCQKLYETHKLITYPRSDCRYLPEEHFAERYTILNAISTQSVLYQEIPNIVNPALKNRCWNNKKVEAHHAIIPTAKRQTVHLNQNEQQIYNLIARQYLMQFCQEAEYRKSKITLDIAGGTFIAQARNLQIAGWKQLWGKEDEDEQQEPLLPIVKKGDELFCEKGDVISKKTQPPKPFTDATLLSAMTGIARFVQNKELKKILRETDGLGTEATRAGIIELLFKRGFIYKKGRNIHSTETGRTLIKALPEIATQPDMTAHWEAQLDSISRRQGSYQQFMQTLSELLPELLGYFNFSAMRKLGLQTKENKKADLKKK</sequence>
<dbReference type="PANTHER" id="PTHR11390">
    <property type="entry name" value="PROKARYOTIC DNA TOPOISOMERASE"/>
    <property type="match status" value="1"/>
</dbReference>
<feature type="site" description="Interaction with DNA" evidence="8">
    <location>
        <position position="332"/>
    </location>
</feature>
<keyword evidence="3 8" id="KW-0479">Metal-binding</keyword>
<dbReference type="Gene3D" id="2.70.20.10">
    <property type="entry name" value="Topoisomerase I, domain 3"/>
    <property type="match status" value="1"/>
</dbReference>
<dbReference type="PROSITE" id="PS00396">
    <property type="entry name" value="TOPO_IA_1"/>
    <property type="match status" value="1"/>
</dbReference>
<dbReference type="GO" id="GO:0006265">
    <property type="term" value="P:DNA topological change"/>
    <property type="evidence" value="ECO:0007669"/>
    <property type="project" value="UniProtKB-UniRule"/>
</dbReference>
<evidence type="ECO:0000256" key="8">
    <source>
        <dbReference type="HAMAP-Rule" id="MF_00953"/>
    </source>
</evidence>
<dbReference type="AlphaFoldDB" id="A0AAX2S437"/>
<keyword evidence="6 8" id="KW-0238">DNA-binding</keyword>
<keyword evidence="4 8" id="KW-0460">Magnesium</keyword>
<gene>
    <name evidence="8" type="primary">topB</name>
    <name evidence="11" type="ORF">E2R48_04110</name>
</gene>
<dbReference type="GO" id="GO:0000287">
    <property type="term" value="F:magnesium ion binding"/>
    <property type="evidence" value="ECO:0007669"/>
    <property type="project" value="UniProtKB-UniRule"/>
</dbReference>
<dbReference type="CDD" id="cd03362">
    <property type="entry name" value="TOPRIM_TopoIA_TopoIII"/>
    <property type="match status" value="1"/>
</dbReference>
<dbReference type="InterPro" id="IPR003601">
    <property type="entry name" value="Topo_IA_2"/>
</dbReference>
<dbReference type="RefSeq" id="WP_132994774.1">
    <property type="nucleotide sequence ID" value="NZ_CP042983.1"/>
</dbReference>
<dbReference type="InterPro" id="IPR005738">
    <property type="entry name" value="TopoIII"/>
</dbReference>
<keyword evidence="5 8" id="KW-0799">Topoisomerase</keyword>
<comment type="caution">
    <text evidence="11">The sequence shown here is derived from an EMBL/GenBank/DDBJ whole genome shotgun (WGS) entry which is preliminary data.</text>
</comment>
<feature type="site" description="Interaction with DNA" evidence="8">
    <location>
        <position position="61"/>
    </location>
</feature>
<dbReference type="InterPro" id="IPR023405">
    <property type="entry name" value="Topo_IA_core_domain"/>
</dbReference>
<feature type="site" description="Interaction with DNA" evidence="8">
    <location>
        <position position="178"/>
    </location>
</feature>
<dbReference type="GO" id="GO:0006281">
    <property type="term" value="P:DNA repair"/>
    <property type="evidence" value="ECO:0007669"/>
    <property type="project" value="TreeGrafter"/>
</dbReference>
<dbReference type="Pfam" id="PF01131">
    <property type="entry name" value="Topoisom_bac"/>
    <property type="match status" value="1"/>
</dbReference>
<feature type="binding site" evidence="8">
    <location>
        <position position="7"/>
    </location>
    <ligand>
        <name>Mg(2+)</name>
        <dbReference type="ChEBI" id="CHEBI:18420"/>
        <label>1</label>
        <note>catalytic</note>
    </ligand>
</feature>
<evidence type="ECO:0000256" key="2">
    <source>
        <dbReference type="ARBA" id="ARBA00009446"/>
    </source>
</evidence>
<evidence type="ECO:0000256" key="4">
    <source>
        <dbReference type="ARBA" id="ARBA00022842"/>
    </source>
</evidence>
<proteinExistence type="inferred from homology"/>
<dbReference type="InterPro" id="IPR000380">
    <property type="entry name" value="Topo_IA"/>
</dbReference>
<dbReference type="InterPro" id="IPR034144">
    <property type="entry name" value="TOPRIM_TopoIII"/>
</dbReference>
<evidence type="ECO:0000256" key="1">
    <source>
        <dbReference type="ARBA" id="ARBA00000213"/>
    </source>
</evidence>
<keyword evidence="7 8" id="KW-0413">Isomerase</keyword>
<dbReference type="InterPro" id="IPR013826">
    <property type="entry name" value="Topo_IA_cen_sub3"/>
</dbReference>
<evidence type="ECO:0000259" key="9">
    <source>
        <dbReference type="PROSITE" id="PS50880"/>
    </source>
</evidence>
<dbReference type="Pfam" id="PF01751">
    <property type="entry name" value="Toprim"/>
    <property type="match status" value="1"/>
</dbReference>
<dbReference type="Gene3D" id="1.10.290.10">
    <property type="entry name" value="Topoisomerase I, domain 4"/>
    <property type="match status" value="1"/>
</dbReference>
<feature type="active site" description="O-(5'-phospho-DNA)-tyrosine intermediate" evidence="8">
    <location>
        <position position="330"/>
    </location>
</feature>
<comment type="cofactor">
    <cofactor evidence="8">
        <name>Mg(2+)</name>
        <dbReference type="ChEBI" id="CHEBI:18420"/>
    </cofactor>
    <text evidence="8">Binds two Mg(2+) per subunit.</text>
</comment>
<dbReference type="InterPro" id="IPR013497">
    <property type="entry name" value="Topo_IA_cen"/>
</dbReference>
<evidence type="ECO:0000256" key="5">
    <source>
        <dbReference type="ARBA" id="ARBA00023029"/>
    </source>
</evidence>
<dbReference type="PRINTS" id="PR00417">
    <property type="entry name" value="PRTPISMRASEI"/>
</dbReference>
<feature type="site" description="Interaction with DNA" evidence="8">
    <location>
        <position position="170"/>
    </location>
</feature>
<comment type="similarity">
    <text evidence="2 8">Belongs to the type IA topoisomerase family.</text>
</comment>
<comment type="catalytic activity">
    <reaction evidence="1 8">
        <text>ATP-independent breakage of single-stranded DNA, followed by passage and rejoining.</text>
        <dbReference type="EC" id="5.6.2.1"/>
    </reaction>
</comment>
<dbReference type="NCBIfam" id="NF005829">
    <property type="entry name" value="PRK07726.1"/>
    <property type="match status" value="1"/>
</dbReference>
<dbReference type="InterPro" id="IPR006171">
    <property type="entry name" value="TOPRIM_dom"/>
</dbReference>
<evidence type="ECO:0000256" key="7">
    <source>
        <dbReference type="ARBA" id="ARBA00023235"/>
    </source>
</evidence>
<feature type="site" description="Interaction with DNA" evidence="8">
    <location>
        <position position="185"/>
    </location>
</feature>
<evidence type="ECO:0000259" key="10">
    <source>
        <dbReference type="PROSITE" id="PS52039"/>
    </source>
</evidence>
<dbReference type="GO" id="GO:0003677">
    <property type="term" value="F:DNA binding"/>
    <property type="evidence" value="ECO:0007669"/>
    <property type="project" value="UniProtKB-KW"/>
</dbReference>
<dbReference type="GO" id="GO:0006310">
    <property type="term" value="P:DNA recombination"/>
    <property type="evidence" value="ECO:0007669"/>
    <property type="project" value="TreeGrafter"/>
</dbReference>
<dbReference type="EC" id="5.6.2.1" evidence="8"/>
<evidence type="ECO:0000256" key="6">
    <source>
        <dbReference type="ARBA" id="ARBA00023125"/>
    </source>
</evidence>
<dbReference type="InterPro" id="IPR013825">
    <property type="entry name" value="Topo_IA_cen_sub2"/>
</dbReference>
<dbReference type="GO" id="GO:0003917">
    <property type="term" value="F:DNA topoisomerase type I (single strand cut, ATP-independent) activity"/>
    <property type="evidence" value="ECO:0007669"/>
    <property type="project" value="UniProtKB-UniRule"/>
</dbReference>
<dbReference type="InterPro" id="IPR013824">
    <property type="entry name" value="Topo_IA_cen_sub1"/>
</dbReference>
<dbReference type="PANTHER" id="PTHR11390:SF21">
    <property type="entry name" value="DNA TOPOISOMERASE 3-ALPHA"/>
    <property type="match status" value="1"/>
</dbReference>
<dbReference type="FunFam" id="3.40.50.140:FF:000004">
    <property type="entry name" value="DNA topoisomerase 3"/>
    <property type="match status" value="1"/>
</dbReference>
<feature type="domain" description="Toprim" evidence="9">
    <location>
        <begin position="1"/>
        <end position="134"/>
    </location>
</feature>
<feature type="region of interest" description="Interaction with DNA" evidence="8">
    <location>
        <begin position="194"/>
        <end position="199"/>
    </location>
</feature>
<comment type="function">
    <text evidence="8">Releases the supercoiling and torsional tension of DNA, which is introduced during the DNA replication and transcription, by transiently cleaving and rejoining one strand of the DNA duplex. Introduces a single-strand break via transesterification at a target site in duplex DNA. The scissile phosphodiester is attacked by the catalytic tyrosine of the enzyme, resulting in the formation of a DNA-(5'-phosphotyrosyl)-enzyme intermediate and the expulsion of a 3'-OH DNA strand. The free DNA strand then undergoes passage around the unbroken strand, thus removing DNA supercoils. Finally, in the religation step, the DNA 3'-OH attacks the covalent intermediate to expel the active-site tyrosine and restore the DNA phosphodiester backbone.</text>
</comment>
<dbReference type="PROSITE" id="PS50880">
    <property type="entry name" value="TOPRIM"/>
    <property type="match status" value="1"/>
</dbReference>
<dbReference type="Gene3D" id="1.10.460.10">
    <property type="entry name" value="Topoisomerase I, domain 2"/>
    <property type="match status" value="1"/>
</dbReference>
<dbReference type="CDD" id="cd00186">
    <property type="entry name" value="TOP1Ac"/>
    <property type="match status" value="1"/>
</dbReference>
<dbReference type="Gene3D" id="3.40.50.140">
    <property type="match status" value="1"/>
</dbReference>
<dbReference type="Proteomes" id="UP000297565">
    <property type="component" value="Unassembled WGS sequence"/>
</dbReference>